<keyword evidence="2" id="KW-0732">Signal</keyword>
<accession>A0A2K5NW60</accession>
<proteinExistence type="predicted"/>
<reference evidence="3" key="1">
    <citation type="submission" date="2025-08" db="UniProtKB">
        <authorList>
            <consortium name="Ensembl"/>
        </authorList>
    </citation>
    <scope>IDENTIFICATION</scope>
</reference>
<dbReference type="Bgee" id="ENSCATG00000043547">
    <property type="expression patterns" value="Expressed in lung and 9 other cell types or tissues"/>
</dbReference>
<protein>
    <submittedName>
        <fullName evidence="3">Uncharacterized protein</fullName>
    </submittedName>
</protein>
<reference evidence="3" key="2">
    <citation type="submission" date="2025-09" db="UniProtKB">
        <authorList>
            <consortium name="Ensembl"/>
        </authorList>
    </citation>
    <scope>IDENTIFICATION</scope>
</reference>
<feature type="compositionally biased region" description="Polar residues" evidence="1">
    <location>
        <begin position="208"/>
        <end position="221"/>
    </location>
</feature>
<dbReference type="GeneTree" id="ENSGT00910000147000"/>
<evidence type="ECO:0000256" key="1">
    <source>
        <dbReference type="SAM" id="MobiDB-lite"/>
    </source>
</evidence>
<dbReference type="GO" id="GO:0005886">
    <property type="term" value="C:plasma membrane"/>
    <property type="evidence" value="ECO:0007669"/>
    <property type="project" value="InterPro"/>
</dbReference>
<evidence type="ECO:0000256" key="2">
    <source>
        <dbReference type="SAM" id="SignalP"/>
    </source>
</evidence>
<feature type="region of interest" description="Disordered" evidence="1">
    <location>
        <begin position="203"/>
        <end position="227"/>
    </location>
</feature>
<sequence>MARGSLRRLLRLLVLGVWLALLRSVAGEQAPGTRDLGVGEPRSGAREPDWVPGEQRGTGGTGGCGYLGSGGLLTARSRLWELPSLSKFHSQSGPQFLPPSNWGWGGFFGSESPKVLESGERKRCGTSCPLPAALAHPWGRSESDLRAGAAFWLSGLETMPQEREVHHPHRGDRRRGLPSCGADPVTMCPLPAGARPLIIHSSILEPVSASQTRQEPSSSNHKGGGGR</sequence>
<dbReference type="InterPro" id="IPR022316">
    <property type="entry name" value="TNFR_12"/>
</dbReference>
<feature type="chain" id="PRO_5014335920" evidence="2">
    <location>
        <begin position="28"/>
        <end position="227"/>
    </location>
</feature>
<feature type="signal peptide" evidence="2">
    <location>
        <begin position="1"/>
        <end position="27"/>
    </location>
</feature>
<dbReference type="AlphaFoldDB" id="A0A2K5NW60"/>
<dbReference type="GO" id="GO:0043065">
    <property type="term" value="P:positive regulation of apoptotic process"/>
    <property type="evidence" value="ECO:0007669"/>
    <property type="project" value="InterPro"/>
</dbReference>
<organism evidence="3 4">
    <name type="scientific">Cercocebus atys</name>
    <name type="common">Sooty mangabey</name>
    <name type="synonym">Cercocebus torquatus atys</name>
    <dbReference type="NCBI Taxonomy" id="9531"/>
    <lineage>
        <taxon>Eukaryota</taxon>
        <taxon>Metazoa</taxon>
        <taxon>Chordata</taxon>
        <taxon>Craniata</taxon>
        <taxon>Vertebrata</taxon>
        <taxon>Euteleostomi</taxon>
        <taxon>Mammalia</taxon>
        <taxon>Eutheria</taxon>
        <taxon>Euarchontoglires</taxon>
        <taxon>Primates</taxon>
        <taxon>Haplorrhini</taxon>
        <taxon>Catarrhini</taxon>
        <taxon>Cercopithecidae</taxon>
        <taxon>Cercopithecinae</taxon>
        <taxon>Cercocebus</taxon>
    </lineage>
</organism>
<keyword evidence="4" id="KW-1185">Reference proteome</keyword>
<feature type="region of interest" description="Disordered" evidence="1">
    <location>
        <begin position="30"/>
        <end position="63"/>
    </location>
</feature>
<dbReference type="Ensembl" id="ENSCATT00000066193.1">
    <property type="protein sequence ID" value="ENSCATP00000041764.1"/>
    <property type="gene ID" value="ENSCATG00000043547.1"/>
</dbReference>
<evidence type="ECO:0000313" key="3">
    <source>
        <dbReference type="Ensembl" id="ENSCATP00000041764.1"/>
    </source>
</evidence>
<dbReference type="Proteomes" id="UP000233060">
    <property type="component" value="Unassembled WGS sequence"/>
</dbReference>
<dbReference type="Pfam" id="PF12191">
    <property type="entry name" value="stn_TNFRSF12A"/>
    <property type="match status" value="1"/>
</dbReference>
<evidence type="ECO:0000313" key="4">
    <source>
        <dbReference type="Proteomes" id="UP000233060"/>
    </source>
</evidence>
<name>A0A2K5NW60_CERAT</name>